<proteinExistence type="predicted"/>
<sequence length="528" mass="59191">MQNLFWWHRDTSLFEIVTTINTEKHESVCGFTGIQLMRFSPPVAVALAAGTPEEDVYESIRTAAAQLNINGPVLRKKATGVRPWLLLDSTGQAQIIEAGKHATMRRTGLPARDLRILDPILSYPSTVLGRERAIVINLEHIKAIITAQEVLLLNSKDPSVAPFVDELQRRILRHHHATSQKEMVDGETDWTHLYDLGEPRSREVSPPRVATGVGVQEVKTDGKHSFDERDGPKLLPFEFIALEACLEAACSSLDNEARTLEQEAHPALDKLTSKISTLNLERVRQIKSRLVAITGRVQKVRDELEQLLDDDGDMAEMYLTDKLEQQLDDSSSSSSSFVNEEDDMNEEILQTEIDERVPGEGLMDGNENANTQMDEHSEHLFRVGRESRGTRTSTTRSGNSKHLDIEELEMLLEAYFVQIDGTLNKLSTLREYVDDTEDYINIMLDDKQNHLLQMGVMLTTATLMVSVFVVVAGVFGMNISIDLFEDDTEERKEAGNGKFLWTVGGGTTGTIILYVIAIAWCKSKRLLE</sequence>
<gene>
    <name evidence="1" type="ORF">L1987_31920</name>
</gene>
<dbReference type="EMBL" id="CM042027">
    <property type="protein sequence ID" value="KAI3803758.1"/>
    <property type="molecule type" value="Genomic_DNA"/>
</dbReference>
<comment type="caution">
    <text evidence="1">The sequence shown here is derived from an EMBL/GenBank/DDBJ whole genome shotgun (WGS) entry which is preliminary data.</text>
</comment>
<keyword evidence="2" id="KW-1185">Reference proteome</keyword>
<organism evidence="1 2">
    <name type="scientific">Smallanthus sonchifolius</name>
    <dbReference type="NCBI Taxonomy" id="185202"/>
    <lineage>
        <taxon>Eukaryota</taxon>
        <taxon>Viridiplantae</taxon>
        <taxon>Streptophyta</taxon>
        <taxon>Embryophyta</taxon>
        <taxon>Tracheophyta</taxon>
        <taxon>Spermatophyta</taxon>
        <taxon>Magnoliopsida</taxon>
        <taxon>eudicotyledons</taxon>
        <taxon>Gunneridae</taxon>
        <taxon>Pentapetalae</taxon>
        <taxon>asterids</taxon>
        <taxon>campanulids</taxon>
        <taxon>Asterales</taxon>
        <taxon>Asteraceae</taxon>
        <taxon>Asteroideae</taxon>
        <taxon>Heliantheae alliance</taxon>
        <taxon>Millerieae</taxon>
        <taxon>Smallanthus</taxon>
    </lineage>
</organism>
<evidence type="ECO:0000313" key="2">
    <source>
        <dbReference type="Proteomes" id="UP001056120"/>
    </source>
</evidence>
<reference evidence="2" key="1">
    <citation type="journal article" date="2022" name="Mol. Ecol. Resour.">
        <title>The genomes of chicory, endive, great burdock and yacon provide insights into Asteraceae palaeo-polyploidization history and plant inulin production.</title>
        <authorList>
            <person name="Fan W."/>
            <person name="Wang S."/>
            <person name="Wang H."/>
            <person name="Wang A."/>
            <person name="Jiang F."/>
            <person name="Liu H."/>
            <person name="Zhao H."/>
            <person name="Xu D."/>
            <person name="Zhang Y."/>
        </authorList>
    </citation>
    <scope>NUCLEOTIDE SEQUENCE [LARGE SCALE GENOMIC DNA]</scope>
    <source>
        <strain evidence="2">cv. Yunnan</strain>
    </source>
</reference>
<protein>
    <submittedName>
        <fullName evidence="1">Uncharacterized protein</fullName>
    </submittedName>
</protein>
<accession>A0ACB9I7U1</accession>
<name>A0ACB9I7U1_9ASTR</name>
<evidence type="ECO:0000313" key="1">
    <source>
        <dbReference type="EMBL" id="KAI3803758.1"/>
    </source>
</evidence>
<dbReference type="Proteomes" id="UP001056120">
    <property type="component" value="Linkage Group LG10"/>
</dbReference>
<reference evidence="1 2" key="2">
    <citation type="journal article" date="2022" name="Mol. Ecol. Resour.">
        <title>The genomes of chicory, endive, great burdock and yacon provide insights into Asteraceae paleo-polyploidization history and plant inulin production.</title>
        <authorList>
            <person name="Fan W."/>
            <person name="Wang S."/>
            <person name="Wang H."/>
            <person name="Wang A."/>
            <person name="Jiang F."/>
            <person name="Liu H."/>
            <person name="Zhao H."/>
            <person name="Xu D."/>
            <person name="Zhang Y."/>
        </authorList>
    </citation>
    <scope>NUCLEOTIDE SEQUENCE [LARGE SCALE GENOMIC DNA]</scope>
    <source>
        <strain evidence="2">cv. Yunnan</strain>
        <tissue evidence="1">Leaves</tissue>
    </source>
</reference>